<dbReference type="AlphaFoldDB" id="A0A3M9MGA9"/>
<dbReference type="InterPro" id="IPR032710">
    <property type="entry name" value="NTF2-like_dom_sf"/>
</dbReference>
<gene>
    <name evidence="1" type="ORF">EFB08_16550</name>
</gene>
<dbReference type="SUPFAM" id="SSF54427">
    <property type="entry name" value="NTF2-like"/>
    <property type="match status" value="1"/>
</dbReference>
<evidence type="ECO:0000313" key="2">
    <source>
        <dbReference type="Proteomes" id="UP000272117"/>
    </source>
</evidence>
<dbReference type="EMBL" id="RJJD01000011">
    <property type="protein sequence ID" value="RNI24524.1"/>
    <property type="molecule type" value="Genomic_DNA"/>
</dbReference>
<comment type="caution">
    <text evidence="1">The sequence shown here is derived from an EMBL/GenBank/DDBJ whole genome shotgun (WGS) entry which is preliminary data.</text>
</comment>
<dbReference type="Gene3D" id="3.10.450.50">
    <property type="match status" value="1"/>
</dbReference>
<organism evidence="1 2">
    <name type="scientific">Rufibacter latericius</name>
    <dbReference type="NCBI Taxonomy" id="2487040"/>
    <lineage>
        <taxon>Bacteria</taxon>
        <taxon>Pseudomonadati</taxon>
        <taxon>Bacteroidota</taxon>
        <taxon>Cytophagia</taxon>
        <taxon>Cytophagales</taxon>
        <taxon>Hymenobacteraceae</taxon>
        <taxon>Rufibacter</taxon>
    </lineage>
</organism>
<dbReference type="SUPFAM" id="SSF51182">
    <property type="entry name" value="RmlC-like cupins"/>
    <property type="match status" value="1"/>
</dbReference>
<dbReference type="InterPro" id="IPR011051">
    <property type="entry name" value="RmlC_Cupin_sf"/>
</dbReference>
<proteinExistence type="predicted"/>
<sequence length="266" mass="30558">MSMENQQTTITKLIDDETYFIAAGDTINWAKCWLQTEEAQFTFTSARGMWQYTGWDSIKANFRNPEPFKLNLKRDNYHYTIGDKVAFVSFDQYDNWGGTEGQKKKESRTLRKVDDQWKIVNVNVIDYSSYDNLKERAQAQSVSYHGPIENLPVDKRTSFRNKGGLGGMSAAFMEVPAGTDFAPFLEGLPQDMCPAPHWGYLLEGAIQLKYADGRVETINKGEIFYWPAPHTGKVLKDAKFIEFSPEEEYQQVMTHISNKMAQQKKK</sequence>
<protein>
    <recommendedName>
        <fullName evidence="3">DUF4440 domain-containing protein</fullName>
    </recommendedName>
</protein>
<keyword evidence="2" id="KW-1185">Reference proteome</keyword>
<reference evidence="1 2" key="1">
    <citation type="submission" date="2018-11" db="EMBL/GenBank/DDBJ databases">
        <title>Rufibacter latericius sp. nov., isolated from water in Baiyang Lake.</title>
        <authorList>
            <person name="Yang Y."/>
        </authorList>
    </citation>
    <scope>NUCLEOTIDE SEQUENCE [LARGE SCALE GENOMIC DNA]</scope>
    <source>
        <strain evidence="1 2">R-22-1c-1</strain>
    </source>
</reference>
<evidence type="ECO:0000313" key="1">
    <source>
        <dbReference type="EMBL" id="RNI24524.1"/>
    </source>
</evidence>
<evidence type="ECO:0008006" key="3">
    <source>
        <dbReference type="Google" id="ProtNLM"/>
    </source>
</evidence>
<dbReference type="Proteomes" id="UP000272117">
    <property type="component" value="Unassembled WGS sequence"/>
</dbReference>
<accession>A0A3M9MGA9</accession>
<name>A0A3M9MGA9_9BACT</name>